<keyword evidence="2" id="KW-1015">Disulfide bond</keyword>
<sequence>MIFSVDKLPNEPVNRAGGQDDEFLCESNRVVVFPKVGKTQGNEPVNRAGGQDDEFLCESNRVVVFPKVGKTQGNKWKYIVNQGKETEQVQGILVETCRNFDDQCKFSEFLPSGYKTTCKQVYVSRRLLSVSDDEETAEFDNFEFPSACCCSYARV</sequence>
<dbReference type="SUPFAM" id="SSF57501">
    <property type="entry name" value="Cystine-knot cytokines"/>
    <property type="match status" value="1"/>
</dbReference>
<feature type="domain" description="Spaetzle" evidence="4">
    <location>
        <begin position="55"/>
        <end position="151"/>
    </location>
</feature>
<evidence type="ECO:0000313" key="6">
    <source>
        <dbReference type="Proteomes" id="UP001458880"/>
    </source>
</evidence>
<dbReference type="GO" id="GO:0008083">
    <property type="term" value="F:growth factor activity"/>
    <property type="evidence" value="ECO:0007669"/>
    <property type="project" value="TreeGrafter"/>
</dbReference>
<evidence type="ECO:0000256" key="2">
    <source>
        <dbReference type="ARBA" id="ARBA00023157"/>
    </source>
</evidence>
<comment type="caution">
    <text evidence="5">The sequence shown here is derived from an EMBL/GenBank/DDBJ whole genome shotgun (WGS) entry which is preliminary data.</text>
</comment>
<dbReference type="AlphaFoldDB" id="A0AAW1LVS1"/>
<organism evidence="5 6">
    <name type="scientific">Popillia japonica</name>
    <name type="common">Japanese beetle</name>
    <dbReference type="NCBI Taxonomy" id="7064"/>
    <lineage>
        <taxon>Eukaryota</taxon>
        <taxon>Metazoa</taxon>
        <taxon>Ecdysozoa</taxon>
        <taxon>Arthropoda</taxon>
        <taxon>Hexapoda</taxon>
        <taxon>Insecta</taxon>
        <taxon>Pterygota</taxon>
        <taxon>Neoptera</taxon>
        <taxon>Endopterygota</taxon>
        <taxon>Coleoptera</taxon>
        <taxon>Polyphaga</taxon>
        <taxon>Scarabaeiformia</taxon>
        <taxon>Scarabaeidae</taxon>
        <taxon>Rutelinae</taxon>
        <taxon>Popillia</taxon>
    </lineage>
</organism>
<proteinExistence type="predicted"/>
<gene>
    <name evidence="5" type="ORF">QE152_g10343</name>
</gene>
<evidence type="ECO:0000256" key="3">
    <source>
        <dbReference type="ARBA" id="ARBA00023180"/>
    </source>
</evidence>
<dbReference type="GO" id="GO:0005615">
    <property type="term" value="C:extracellular space"/>
    <property type="evidence" value="ECO:0007669"/>
    <property type="project" value="UniProtKB-ARBA"/>
</dbReference>
<dbReference type="PANTHER" id="PTHR23199">
    <property type="entry name" value="NEUROTROPHIN 1-RELATED"/>
    <property type="match status" value="1"/>
</dbReference>
<dbReference type="Proteomes" id="UP001458880">
    <property type="component" value="Unassembled WGS sequence"/>
</dbReference>
<accession>A0AAW1LVS1</accession>
<dbReference type="InterPro" id="IPR052444">
    <property type="entry name" value="Spz/Toll_ligand-like"/>
</dbReference>
<dbReference type="GO" id="GO:0005121">
    <property type="term" value="F:Toll binding"/>
    <property type="evidence" value="ECO:0007669"/>
    <property type="project" value="TreeGrafter"/>
</dbReference>
<dbReference type="GO" id="GO:0021556">
    <property type="term" value="P:central nervous system formation"/>
    <property type="evidence" value="ECO:0007669"/>
    <property type="project" value="TreeGrafter"/>
</dbReference>
<name>A0AAW1LVS1_POPJA</name>
<keyword evidence="6" id="KW-1185">Reference proteome</keyword>
<dbReference type="EMBL" id="JASPKY010000094">
    <property type="protein sequence ID" value="KAK9737835.1"/>
    <property type="molecule type" value="Genomic_DNA"/>
</dbReference>
<reference evidence="5 6" key="1">
    <citation type="journal article" date="2024" name="BMC Genomics">
        <title>De novo assembly and annotation of Popillia japonica's genome with initial clues to its potential as an invasive pest.</title>
        <authorList>
            <person name="Cucini C."/>
            <person name="Boschi S."/>
            <person name="Funari R."/>
            <person name="Cardaioli E."/>
            <person name="Iannotti N."/>
            <person name="Marturano G."/>
            <person name="Paoli F."/>
            <person name="Bruttini M."/>
            <person name="Carapelli A."/>
            <person name="Frati F."/>
            <person name="Nardi F."/>
        </authorList>
    </citation>
    <scope>NUCLEOTIDE SEQUENCE [LARGE SCALE GENOMIC DNA]</scope>
    <source>
        <strain evidence="5">DMR45628</strain>
    </source>
</reference>
<protein>
    <submittedName>
        <fullName evidence="5">Spaetzle</fullName>
    </submittedName>
</protein>
<evidence type="ECO:0000256" key="1">
    <source>
        <dbReference type="ARBA" id="ARBA00022729"/>
    </source>
</evidence>
<dbReference type="FunFam" id="2.10.90.10:FF:000056">
    <property type="entry name" value="Protein spaetzle"/>
    <property type="match status" value="1"/>
</dbReference>
<dbReference type="Gene3D" id="2.10.90.10">
    <property type="entry name" value="Cystine-knot cytokines"/>
    <property type="match status" value="1"/>
</dbReference>
<keyword evidence="1" id="KW-0732">Signal</keyword>
<dbReference type="Pfam" id="PF16077">
    <property type="entry name" value="Spaetzle"/>
    <property type="match status" value="1"/>
</dbReference>
<dbReference type="InterPro" id="IPR029034">
    <property type="entry name" value="Cystine-knot_cytokine"/>
</dbReference>
<keyword evidence="3" id="KW-0325">Glycoprotein</keyword>
<evidence type="ECO:0000259" key="4">
    <source>
        <dbReference type="Pfam" id="PF16077"/>
    </source>
</evidence>
<dbReference type="GO" id="GO:0045087">
    <property type="term" value="P:innate immune response"/>
    <property type="evidence" value="ECO:0007669"/>
    <property type="project" value="TreeGrafter"/>
</dbReference>
<dbReference type="PANTHER" id="PTHR23199:SF12">
    <property type="entry name" value="NEUROTROPHIN 1-RELATED"/>
    <property type="match status" value="1"/>
</dbReference>
<evidence type="ECO:0000313" key="5">
    <source>
        <dbReference type="EMBL" id="KAK9737835.1"/>
    </source>
</evidence>
<dbReference type="InterPro" id="IPR032104">
    <property type="entry name" value="Spaetzle"/>
</dbReference>